<reference evidence="4" key="1">
    <citation type="journal article" date="2019" name="Int. J. Syst. Evol. Microbiol.">
        <title>The Global Catalogue of Microorganisms (GCM) 10K type strain sequencing project: providing services to taxonomists for standard genome sequencing and annotation.</title>
        <authorList>
            <consortium name="The Broad Institute Genomics Platform"/>
            <consortium name="The Broad Institute Genome Sequencing Center for Infectious Disease"/>
            <person name="Wu L."/>
            <person name="Ma J."/>
        </authorList>
    </citation>
    <scope>NUCLEOTIDE SEQUENCE [LARGE SCALE GENOMIC DNA]</scope>
    <source>
        <strain evidence="4">JCM 19134</strain>
    </source>
</reference>
<feature type="active site" evidence="1">
    <location>
        <position position="96"/>
    </location>
</feature>
<dbReference type="InterPro" id="IPR001506">
    <property type="entry name" value="Peptidase_M12A"/>
</dbReference>
<dbReference type="GO" id="GO:0004222">
    <property type="term" value="F:metalloendopeptidase activity"/>
    <property type="evidence" value="ECO:0007669"/>
    <property type="project" value="UniProtKB-UniRule"/>
</dbReference>
<keyword evidence="1" id="KW-0479">Metal-binding</keyword>
<dbReference type="GO" id="GO:0008270">
    <property type="term" value="F:zinc ion binding"/>
    <property type="evidence" value="ECO:0007669"/>
    <property type="project" value="UniProtKB-UniRule"/>
</dbReference>
<evidence type="ECO:0000259" key="2">
    <source>
        <dbReference type="PROSITE" id="PS51864"/>
    </source>
</evidence>
<keyword evidence="1" id="KW-0378">Hydrolase</keyword>
<dbReference type="InterPro" id="IPR006026">
    <property type="entry name" value="Peptidase_Metallo"/>
</dbReference>
<dbReference type="PANTHER" id="PTHR10127:SF850">
    <property type="entry name" value="METALLOENDOPEPTIDASE"/>
    <property type="match status" value="1"/>
</dbReference>
<protein>
    <recommendedName>
        <fullName evidence="2">Peptidase M12A domain-containing protein</fullName>
    </recommendedName>
</protein>
<sequence>MTNEEKERIRAALNNIEANTVIDFREISGRDERAFRTPEHLLNFCFDELDSAAGVSPLGFTGVRDQDIRFQVLDRFGNLRNRSTIPRISSRAIYHEVFHALGAIHEHQRPDRDLNIRVNFDNMVSGPIARAAMEVIPGASTITPYDFGSIMHYSPTAFARDESTPTITRRDGSALSTATRPSAVDYDGINLLYRDIVDGEVPPITAVRQMTLTINEVESPDEDGGAKTAIDFYAKVEIGSNWNWRPGDGANDTQHKKSGTVEEDDNIIHPNWQFSTLLLAGQPLGKASVIIRDDDGLSSNERTDQTVDIAEYVNQGHVEILVDGNSNRIYLAMPNGEFDADEYLGDIGDPIQLTRGTEGEIRGSITFTVDIHEVE</sequence>
<dbReference type="Pfam" id="PF01400">
    <property type="entry name" value="Astacin"/>
    <property type="match status" value="1"/>
</dbReference>
<accession>A0AAV3TYV0</accession>
<keyword evidence="4" id="KW-1185">Reference proteome</keyword>
<dbReference type="InterPro" id="IPR024079">
    <property type="entry name" value="MetalloPept_cat_dom_sf"/>
</dbReference>
<dbReference type="Gene3D" id="3.40.390.10">
    <property type="entry name" value="Collagenase (Catalytic Domain)"/>
    <property type="match status" value="1"/>
</dbReference>
<dbReference type="GO" id="GO:0006508">
    <property type="term" value="P:proteolysis"/>
    <property type="evidence" value="ECO:0007669"/>
    <property type="project" value="UniProtKB-KW"/>
</dbReference>
<comment type="caution">
    <text evidence="1">Lacks conserved residue(s) required for the propagation of feature annotation.</text>
</comment>
<evidence type="ECO:0000313" key="4">
    <source>
        <dbReference type="Proteomes" id="UP001409585"/>
    </source>
</evidence>
<dbReference type="PANTHER" id="PTHR10127">
    <property type="entry name" value="DISCOIDIN, CUB, EGF, LAMININ , AND ZINC METALLOPROTEASE DOMAIN CONTAINING"/>
    <property type="match status" value="1"/>
</dbReference>
<keyword evidence="1" id="KW-0645">Protease</keyword>
<comment type="cofactor">
    <cofactor evidence="1">
        <name>Zn(2+)</name>
        <dbReference type="ChEBI" id="CHEBI:29105"/>
    </cofactor>
    <text evidence="1">Binds 1 zinc ion per subunit.</text>
</comment>
<organism evidence="3 4">
    <name type="scientific">Halioxenophilus aromaticivorans</name>
    <dbReference type="NCBI Taxonomy" id="1306992"/>
    <lineage>
        <taxon>Bacteria</taxon>
        <taxon>Pseudomonadati</taxon>
        <taxon>Pseudomonadota</taxon>
        <taxon>Gammaproteobacteria</taxon>
        <taxon>Alteromonadales</taxon>
        <taxon>Alteromonadaceae</taxon>
        <taxon>Halioxenophilus</taxon>
    </lineage>
</organism>
<evidence type="ECO:0000256" key="1">
    <source>
        <dbReference type="PROSITE-ProRule" id="PRU01211"/>
    </source>
</evidence>
<feature type="binding site" evidence="1">
    <location>
        <position position="95"/>
    </location>
    <ligand>
        <name>Zn(2+)</name>
        <dbReference type="ChEBI" id="CHEBI:29105"/>
        <note>catalytic</note>
    </ligand>
</feature>
<feature type="domain" description="Peptidase M12A" evidence="2">
    <location>
        <begin position="1"/>
        <end position="203"/>
    </location>
</feature>
<gene>
    <name evidence="3" type="ORF">GCM10025791_07810</name>
</gene>
<feature type="binding site" evidence="1">
    <location>
        <position position="105"/>
    </location>
    <ligand>
        <name>Zn(2+)</name>
        <dbReference type="ChEBI" id="CHEBI:29105"/>
        <note>catalytic</note>
    </ligand>
</feature>
<keyword evidence="1" id="KW-0862">Zinc</keyword>
<comment type="caution">
    <text evidence="3">The sequence shown here is derived from an EMBL/GenBank/DDBJ whole genome shotgun (WGS) entry which is preliminary data.</text>
</comment>
<proteinExistence type="predicted"/>
<keyword evidence="1" id="KW-0482">Metalloprotease</keyword>
<dbReference type="SUPFAM" id="SSF55486">
    <property type="entry name" value="Metalloproteases ('zincins'), catalytic domain"/>
    <property type="match status" value="1"/>
</dbReference>
<dbReference type="PROSITE" id="PS51864">
    <property type="entry name" value="ASTACIN"/>
    <property type="match status" value="1"/>
</dbReference>
<dbReference type="PRINTS" id="PR00480">
    <property type="entry name" value="ASTACIN"/>
</dbReference>
<dbReference type="Proteomes" id="UP001409585">
    <property type="component" value="Unassembled WGS sequence"/>
</dbReference>
<dbReference type="EMBL" id="BAABLX010000007">
    <property type="protein sequence ID" value="GAA4933569.1"/>
    <property type="molecule type" value="Genomic_DNA"/>
</dbReference>
<dbReference type="AlphaFoldDB" id="A0AAV3TYV0"/>
<evidence type="ECO:0000313" key="3">
    <source>
        <dbReference type="EMBL" id="GAA4933569.1"/>
    </source>
</evidence>
<dbReference type="SMART" id="SM00235">
    <property type="entry name" value="ZnMc"/>
    <property type="match status" value="1"/>
</dbReference>
<feature type="binding site" evidence="1">
    <location>
        <position position="99"/>
    </location>
    <ligand>
        <name>Zn(2+)</name>
        <dbReference type="ChEBI" id="CHEBI:29105"/>
        <note>catalytic</note>
    </ligand>
</feature>
<name>A0AAV3TYV0_9ALTE</name>